<gene>
    <name evidence="5" type="primary">gpmA</name>
    <name evidence="7" type="ORF">NQX30_03310</name>
</gene>
<keyword evidence="2 5" id="KW-0312">Gluconeogenesis</keyword>
<evidence type="ECO:0000256" key="6">
    <source>
        <dbReference type="RuleBase" id="RU004512"/>
    </source>
</evidence>
<protein>
    <recommendedName>
        <fullName evidence="5 6">2,3-bisphosphoglycerate-dependent phosphoglycerate mutase</fullName>
        <shortName evidence="5">BPG-dependent PGAM</shortName>
        <shortName evidence="5">PGAM</shortName>
        <shortName evidence="5">Phosphoglyceromutase</shortName>
        <shortName evidence="5">dPGM</shortName>
        <ecNumber evidence="5 6">5.4.2.11</ecNumber>
    </recommendedName>
</protein>
<evidence type="ECO:0000313" key="8">
    <source>
        <dbReference type="Proteomes" id="UP001168167"/>
    </source>
</evidence>
<feature type="active site" description="Proton donor/acceptor" evidence="5">
    <location>
        <position position="89"/>
    </location>
</feature>
<organism evidence="7 8">
    <name type="scientific">Candidatus Doriopsillibacter californiensis</name>
    <dbReference type="NCBI Taxonomy" id="2970740"/>
    <lineage>
        <taxon>Bacteria</taxon>
        <taxon>Pseudomonadati</taxon>
        <taxon>Pseudomonadota</taxon>
        <taxon>Gammaproteobacteria</taxon>
        <taxon>Candidatus Tethybacterales</taxon>
        <taxon>Candidatus Persebacteraceae</taxon>
        <taxon>Candidatus Doriopsillibacter</taxon>
    </lineage>
</organism>
<dbReference type="PROSITE" id="PS00175">
    <property type="entry name" value="PG_MUTASE"/>
    <property type="match status" value="1"/>
</dbReference>
<evidence type="ECO:0000256" key="5">
    <source>
        <dbReference type="HAMAP-Rule" id="MF_01039"/>
    </source>
</evidence>
<feature type="binding site" evidence="5">
    <location>
        <begin position="116"/>
        <end position="117"/>
    </location>
    <ligand>
        <name>substrate</name>
    </ligand>
</feature>
<dbReference type="InterPro" id="IPR029033">
    <property type="entry name" value="His_PPase_superfam"/>
</dbReference>
<evidence type="ECO:0000256" key="2">
    <source>
        <dbReference type="ARBA" id="ARBA00022432"/>
    </source>
</evidence>
<keyword evidence="4 5" id="KW-0413">Isomerase</keyword>
<dbReference type="InterPro" id="IPR013078">
    <property type="entry name" value="His_Pase_superF_clade-1"/>
</dbReference>
<reference evidence="7" key="1">
    <citation type="submission" date="2022-08" db="EMBL/GenBank/DDBJ databases">
        <authorList>
            <person name="Dzunkova M."/>
            <person name="La Clair J."/>
            <person name="Tyml T."/>
            <person name="Doud D."/>
            <person name="Schulz F."/>
            <person name="Piquer S."/>
            <person name="Porcel Sanchis D."/>
            <person name="Osborn A."/>
            <person name="Robinson D."/>
            <person name="Louie K.B."/>
            <person name="Bowen B.P."/>
            <person name="Bowers R."/>
            <person name="Lee J."/>
            <person name="Arnau Llombart V."/>
            <person name="Diaz Villanueva W."/>
            <person name="Gosliner T."/>
            <person name="Northen T."/>
            <person name="Cheng J.-F."/>
            <person name="Burkart M.D."/>
            <person name="Woyke T."/>
        </authorList>
    </citation>
    <scope>NUCLEOTIDE SEQUENCE</scope>
    <source>
        <strain evidence="7">Df01</strain>
    </source>
</reference>
<dbReference type="SUPFAM" id="SSF53254">
    <property type="entry name" value="Phosphoglycerate mutase-like"/>
    <property type="match status" value="1"/>
</dbReference>
<feature type="active site" description="Tele-phosphohistidine intermediate" evidence="5">
    <location>
        <position position="11"/>
    </location>
</feature>
<dbReference type="InterPro" id="IPR005952">
    <property type="entry name" value="Phosphogly_mut1"/>
</dbReference>
<dbReference type="CDD" id="cd07067">
    <property type="entry name" value="HP_PGM_like"/>
    <property type="match status" value="1"/>
</dbReference>
<feature type="site" description="Transition state stabilizer" evidence="5">
    <location>
        <position position="179"/>
    </location>
</feature>
<dbReference type="PIRSF" id="PIRSF000709">
    <property type="entry name" value="6PFK_2-Ptase"/>
    <property type="match status" value="1"/>
</dbReference>
<feature type="binding site" evidence="5">
    <location>
        <position position="62"/>
    </location>
    <ligand>
        <name>substrate</name>
    </ligand>
</feature>
<feature type="binding site" evidence="5">
    <location>
        <begin position="23"/>
        <end position="24"/>
    </location>
    <ligand>
        <name>substrate</name>
    </ligand>
</feature>
<evidence type="ECO:0000313" key="7">
    <source>
        <dbReference type="EMBL" id="MDM5147398.1"/>
    </source>
</evidence>
<comment type="caution">
    <text evidence="7">The sequence shown here is derived from an EMBL/GenBank/DDBJ whole genome shotgun (WGS) entry which is preliminary data.</text>
</comment>
<evidence type="ECO:0000256" key="4">
    <source>
        <dbReference type="ARBA" id="ARBA00023235"/>
    </source>
</evidence>
<comment type="similarity">
    <text evidence="1 5">Belongs to the phosphoglycerate mutase family. BPG-dependent PGAM subfamily.</text>
</comment>
<comment type="catalytic activity">
    <reaction evidence="5 6">
        <text>(2R)-2-phosphoglycerate = (2R)-3-phosphoglycerate</text>
        <dbReference type="Rhea" id="RHEA:15901"/>
        <dbReference type="ChEBI" id="CHEBI:58272"/>
        <dbReference type="ChEBI" id="CHEBI:58289"/>
        <dbReference type="EC" id="5.4.2.11"/>
    </reaction>
</comment>
<reference evidence="7" key="2">
    <citation type="journal article" date="2023" name="Microbiome">
        <title>Synthase-selected sorting approach identifies a beta-lactone synthase in a nudibranch symbiotic bacterium.</title>
        <authorList>
            <person name="Dzunkova M."/>
            <person name="La Clair J.J."/>
            <person name="Tyml T."/>
            <person name="Doud D."/>
            <person name="Schulz F."/>
            <person name="Piquer-Esteban S."/>
            <person name="Porcel Sanchis D."/>
            <person name="Osborn A."/>
            <person name="Robinson D."/>
            <person name="Louie K.B."/>
            <person name="Bowen B.P."/>
            <person name="Bowers R.M."/>
            <person name="Lee J."/>
            <person name="Arnau V."/>
            <person name="Diaz-Villanueva W."/>
            <person name="Stepanauskas R."/>
            <person name="Gosliner T."/>
            <person name="Date S.V."/>
            <person name="Northen T.R."/>
            <person name="Cheng J.F."/>
            <person name="Burkart M.D."/>
            <person name="Woyke T."/>
        </authorList>
    </citation>
    <scope>NUCLEOTIDE SEQUENCE</scope>
    <source>
        <strain evidence="7">Df01</strain>
    </source>
</reference>
<keyword evidence="8" id="KW-1185">Reference proteome</keyword>
<dbReference type="SMART" id="SM00855">
    <property type="entry name" value="PGAM"/>
    <property type="match status" value="1"/>
</dbReference>
<comment type="pathway">
    <text evidence="5 6">Carbohydrate degradation; glycolysis; pyruvate from D-glyceraldehyde 3-phosphate: step 3/5.</text>
</comment>
<dbReference type="EC" id="5.4.2.11" evidence="5 6"/>
<feature type="binding site" evidence="5">
    <location>
        <begin position="10"/>
        <end position="17"/>
    </location>
    <ligand>
        <name>substrate</name>
    </ligand>
</feature>
<dbReference type="Gene3D" id="3.40.50.1240">
    <property type="entry name" value="Phosphoglycerate mutase-like"/>
    <property type="match status" value="1"/>
</dbReference>
<keyword evidence="3 5" id="KW-0324">Glycolysis</keyword>
<dbReference type="PANTHER" id="PTHR11931">
    <property type="entry name" value="PHOSPHOGLYCERATE MUTASE"/>
    <property type="match status" value="1"/>
</dbReference>
<dbReference type="GO" id="GO:0004619">
    <property type="term" value="F:phosphoglycerate mutase activity"/>
    <property type="evidence" value="ECO:0007669"/>
    <property type="project" value="UniProtKB-EC"/>
</dbReference>
<proteinExistence type="inferred from homology"/>
<dbReference type="NCBIfam" id="TIGR01258">
    <property type="entry name" value="pgm_1"/>
    <property type="match status" value="1"/>
</dbReference>
<comment type="function">
    <text evidence="5 6">Catalyzes the interconversion of 2-phosphoglycerate and 3-phosphoglycerate.</text>
</comment>
<feature type="binding site" evidence="5">
    <location>
        <position position="100"/>
    </location>
    <ligand>
        <name>substrate</name>
    </ligand>
</feature>
<name>A0ABT7QL12_9GAMM</name>
<dbReference type="Pfam" id="PF00300">
    <property type="entry name" value="His_Phos_1"/>
    <property type="match status" value="2"/>
</dbReference>
<dbReference type="EMBL" id="JANQAO010000002">
    <property type="protein sequence ID" value="MDM5147398.1"/>
    <property type="molecule type" value="Genomic_DNA"/>
</dbReference>
<dbReference type="InterPro" id="IPR001345">
    <property type="entry name" value="PG/BPGM_mutase_AS"/>
</dbReference>
<dbReference type="HAMAP" id="MF_01039">
    <property type="entry name" value="PGAM_GpmA"/>
    <property type="match status" value="1"/>
</dbReference>
<comment type="subunit">
    <text evidence="5">Homodimer.</text>
</comment>
<evidence type="ECO:0000256" key="1">
    <source>
        <dbReference type="ARBA" id="ARBA00006717"/>
    </source>
</evidence>
<feature type="binding site" evidence="5">
    <location>
        <begin position="180"/>
        <end position="181"/>
    </location>
    <ligand>
        <name>substrate</name>
    </ligand>
</feature>
<dbReference type="Proteomes" id="UP001168167">
    <property type="component" value="Unassembled WGS sequence"/>
</dbReference>
<accession>A0ABT7QL12</accession>
<feature type="binding site" evidence="5">
    <location>
        <begin position="89"/>
        <end position="92"/>
    </location>
    <ligand>
        <name>substrate</name>
    </ligand>
</feature>
<evidence type="ECO:0000256" key="3">
    <source>
        <dbReference type="ARBA" id="ARBA00023152"/>
    </source>
</evidence>
<sequence length="228" mass="26037">MSDAHLVLVRHGQSVWNKQNRFTGWYDAPLTACGVKEAQAVADALIAHNMTFDCVFTSYLQRAIRTLWTIQENMQLMWLPLTTDWRLNERHYGNLQGLNKIETIAKHGESQVYSWRRSYHTCPPPTETAPANDNDHRYAHVPVPQTESLADTLLRVTECYKEKILPQLQARRKVLIVAHGNSLRALVKYIENIPEEDIIHLEIPTGGALVYRVNDKGEPQGTATKLLK</sequence>